<keyword evidence="3" id="KW-1185">Reference proteome</keyword>
<feature type="region of interest" description="Disordered" evidence="1">
    <location>
        <begin position="1"/>
        <end position="22"/>
    </location>
</feature>
<accession>A0A662YP71</accession>
<reference evidence="2 3" key="1">
    <citation type="submission" date="2019-01" db="EMBL/GenBank/DDBJ databases">
        <title>Draft Genome and Complete Hox-Cluster Characterization of the Sterlet Sturgeon (Acipenser ruthenus).</title>
        <authorList>
            <person name="Wei Q."/>
        </authorList>
    </citation>
    <scope>NUCLEOTIDE SEQUENCE [LARGE SCALE GENOMIC DNA]</scope>
    <source>
        <strain evidence="2">WHYD16114868_AA</strain>
        <tissue evidence="2">Blood</tissue>
    </source>
</reference>
<protein>
    <submittedName>
        <fullName evidence="2">Uncharacterized protein</fullName>
    </submittedName>
</protein>
<evidence type="ECO:0000313" key="3">
    <source>
        <dbReference type="Proteomes" id="UP000289886"/>
    </source>
</evidence>
<proteinExistence type="predicted"/>
<comment type="caution">
    <text evidence="2">The sequence shown here is derived from an EMBL/GenBank/DDBJ whole genome shotgun (WGS) entry which is preliminary data.</text>
</comment>
<dbReference type="EMBL" id="SCEB01000695">
    <property type="protein sequence ID" value="RXM98409.1"/>
    <property type="molecule type" value="Genomic_DNA"/>
</dbReference>
<name>A0A662YP71_ACIRT</name>
<gene>
    <name evidence="2" type="ORF">EOD39_13163</name>
</gene>
<dbReference type="AlphaFoldDB" id="A0A662YP71"/>
<dbReference type="Proteomes" id="UP000289886">
    <property type="component" value="Unassembled WGS sequence"/>
</dbReference>
<evidence type="ECO:0000313" key="2">
    <source>
        <dbReference type="EMBL" id="RXM98409.1"/>
    </source>
</evidence>
<organism evidence="2 3">
    <name type="scientific">Acipenser ruthenus</name>
    <name type="common">Sterlet sturgeon</name>
    <dbReference type="NCBI Taxonomy" id="7906"/>
    <lineage>
        <taxon>Eukaryota</taxon>
        <taxon>Metazoa</taxon>
        <taxon>Chordata</taxon>
        <taxon>Craniata</taxon>
        <taxon>Vertebrata</taxon>
        <taxon>Euteleostomi</taxon>
        <taxon>Actinopterygii</taxon>
        <taxon>Chondrostei</taxon>
        <taxon>Acipenseriformes</taxon>
        <taxon>Acipenseridae</taxon>
        <taxon>Acipenser</taxon>
    </lineage>
</organism>
<evidence type="ECO:0000256" key="1">
    <source>
        <dbReference type="SAM" id="MobiDB-lite"/>
    </source>
</evidence>
<sequence>MQLVSEIRKEEGQLSVKSDDSCKNKKLRDRIASWPNSSENSLGALSGARESWEYDSGARDLQSPDLQSQSNLQKLLECGGSTLEQQAALQKLMTQTNNLSTPMGGRYLELANTVSPHLQQ</sequence>